<dbReference type="STRING" id="29170.A0A368FB53"/>
<evidence type="ECO:0000313" key="1">
    <source>
        <dbReference type="EMBL" id="RCN29376.1"/>
    </source>
</evidence>
<dbReference type="EMBL" id="JOJR01001982">
    <property type="protein sequence ID" value="RCN29376.1"/>
    <property type="molecule type" value="Genomic_DNA"/>
</dbReference>
<dbReference type="OrthoDB" id="514248at2759"/>
<dbReference type="Proteomes" id="UP000252519">
    <property type="component" value="Unassembled WGS sequence"/>
</dbReference>
<name>A0A368FB53_ANCCA</name>
<proteinExistence type="predicted"/>
<reference evidence="1 2" key="1">
    <citation type="submission" date="2014-10" db="EMBL/GenBank/DDBJ databases">
        <title>Draft genome of the hookworm Ancylostoma caninum.</title>
        <authorList>
            <person name="Mitreva M."/>
        </authorList>
    </citation>
    <scope>NUCLEOTIDE SEQUENCE [LARGE SCALE GENOMIC DNA]</scope>
    <source>
        <strain evidence="1 2">Baltimore</strain>
    </source>
</reference>
<evidence type="ECO:0000313" key="2">
    <source>
        <dbReference type="Proteomes" id="UP000252519"/>
    </source>
</evidence>
<keyword evidence="2" id="KW-1185">Reference proteome</keyword>
<sequence length="107" mass="12320">MREILISAKVSHFVRIKFEVSIQACFPCYVRPPVLRFRVMQSRENSGASSEYVDGYKPARLVNAHEDPLHGHNMRFSTLLDSLFKDITPLFSLFSLSVILWCDCLNL</sequence>
<accession>A0A368FB53</accession>
<dbReference type="AlphaFoldDB" id="A0A368FB53"/>
<gene>
    <name evidence="1" type="ORF">ANCCAN_24865</name>
</gene>
<organism evidence="1 2">
    <name type="scientific">Ancylostoma caninum</name>
    <name type="common">Dog hookworm</name>
    <dbReference type="NCBI Taxonomy" id="29170"/>
    <lineage>
        <taxon>Eukaryota</taxon>
        <taxon>Metazoa</taxon>
        <taxon>Ecdysozoa</taxon>
        <taxon>Nematoda</taxon>
        <taxon>Chromadorea</taxon>
        <taxon>Rhabditida</taxon>
        <taxon>Rhabditina</taxon>
        <taxon>Rhabditomorpha</taxon>
        <taxon>Strongyloidea</taxon>
        <taxon>Ancylostomatidae</taxon>
        <taxon>Ancylostomatinae</taxon>
        <taxon>Ancylostoma</taxon>
    </lineage>
</organism>
<comment type="caution">
    <text evidence="1">The sequence shown here is derived from an EMBL/GenBank/DDBJ whole genome shotgun (WGS) entry which is preliminary data.</text>
</comment>
<protein>
    <submittedName>
        <fullName evidence="1">Uncharacterized protein</fullName>
    </submittedName>
</protein>